<dbReference type="HOGENOM" id="CLU_033139_0_0_10"/>
<proteinExistence type="predicted"/>
<dbReference type="InterPro" id="IPR011010">
    <property type="entry name" value="DNA_brk_join_enz"/>
</dbReference>
<dbReference type="PANTHER" id="PTHR30349">
    <property type="entry name" value="PHAGE INTEGRASE-RELATED"/>
    <property type="match status" value="1"/>
</dbReference>
<feature type="domain" description="Tyr recombinase" evidence="2">
    <location>
        <begin position="87"/>
        <end position="205"/>
    </location>
</feature>
<evidence type="ECO:0000313" key="3">
    <source>
        <dbReference type="EMBL" id="EEF75647.1"/>
    </source>
</evidence>
<dbReference type="GO" id="GO:0006310">
    <property type="term" value="P:DNA recombination"/>
    <property type="evidence" value="ECO:0007669"/>
    <property type="project" value="UniProtKB-KW"/>
</dbReference>
<dbReference type="Proteomes" id="UP000014073">
    <property type="component" value="Unassembled WGS sequence"/>
</dbReference>
<comment type="caution">
    <text evidence="3">The sequence shown here is derived from an EMBL/GenBank/DDBJ whole genome shotgun (WGS) entry which is preliminary data.</text>
</comment>
<evidence type="ECO:0000313" key="4">
    <source>
        <dbReference type="Proteomes" id="UP000014073"/>
    </source>
</evidence>
<sequence>MGILRAIYNRAVDKGLVMNTNPFKNVFTGMDKTIKRAIDVNSIHRIMMLDFSDIRRYDFARDMFLFSFYTRGMSFVDMAFLKKKDLKNGILSYKRQKSGQQLFIHWENCMQHIVDKYDTDNSPYLLPIITGIGTNERKQYLSKIHNVNRNLQEIGQLLGLELPLTLYVARHSWANIAYNNNIPISVISEGLGHDSEKTTRIYLSSLNANKIDDANRMILEFVRKGK</sequence>
<dbReference type="AlphaFoldDB" id="S0F7G1"/>
<dbReference type="GO" id="GO:0015074">
    <property type="term" value="P:DNA integration"/>
    <property type="evidence" value="ECO:0007669"/>
    <property type="project" value="InterPro"/>
</dbReference>
<dbReference type="GO" id="GO:0003677">
    <property type="term" value="F:DNA binding"/>
    <property type="evidence" value="ECO:0007669"/>
    <property type="project" value="InterPro"/>
</dbReference>
<dbReference type="PANTHER" id="PTHR30349:SF64">
    <property type="entry name" value="PROPHAGE INTEGRASE INTD-RELATED"/>
    <property type="match status" value="1"/>
</dbReference>
<organism evidence="3 4">
    <name type="scientific">Phocaeicola coprophilus DSM 18228 = JCM 13818</name>
    <dbReference type="NCBI Taxonomy" id="547042"/>
    <lineage>
        <taxon>Bacteria</taxon>
        <taxon>Pseudomonadati</taxon>
        <taxon>Bacteroidota</taxon>
        <taxon>Bacteroidia</taxon>
        <taxon>Bacteroidales</taxon>
        <taxon>Bacteroidaceae</taxon>
        <taxon>Phocaeicola</taxon>
    </lineage>
</organism>
<protein>
    <submittedName>
        <fullName evidence="3">Site-specific recombinase, phage integrase family</fullName>
    </submittedName>
</protein>
<dbReference type="EMBL" id="ACBW01000090">
    <property type="protein sequence ID" value="EEF75647.1"/>
    <property type="molecule type" value="Genomic_DNA"/>
</dbReference>
<evidence type="ECO:0000259" key="2">
    <source>
        <dbReference type="Pfam" id="PF00589"/>
    </source>
</evidence>
<dbReference type="InterPro" id="IPR002104">
    <property type="entry name" value="Integrase_catalytic"/>
</dbReference>
<dbReference type="Gene3D" id="1.10.443.10">
    <property type="entry name" value="Intergrase catalytic core"/>
    <property type="match status" value="1"/>
</dbReference>
<name>S0F7G1_9BACT</name>
<evidence type="ECO:0000256" key="1">
    <source>
        <dbReference type="ARBA" id="ARBA00023172"/>
    </source>
</evidence>
<dbReference type="eggNOG" id="COG0582">
    <property type="taxonomic scope" value="Bacteria"/>
</dbReference>
<dbReference type="CDD" id="cd01185">
    <property type="entry name" value="INTN1_C_like"/>
    <property type="match status" value="1"/>
</dbReference>
<keyword evidence="4" id="KW-1185">Reference proteome</keyword>
<reference evidence="3 4" key="1">
    <citation type="submission" date="2008-12" db="EMBL/GenBank/DDBJ databases">
        <authorList>
            <person name="Fulton L."/>
            <person name="Clifton S."/>
            <person name="Fulton B."/>
            <person name="Xu J."/>
            <person name="Minx P."/>
            <person name="Pepin K.H."/>
            <person name="Johnson M."/>
            <person name="Bhonagiri V."/>
            <person name="Nash W.E."/>
            <person name="Mardis E.R."/>
            <person name="Wilson R.K."/>
        </authorList>
    </citation>
    <scope>NUCLEOTIDE SEQUENCE [LARGE SCALE GENOMIC DNA]</scope>
    <source>
        <strain evidence="3 4">DSM 18228</strain>
    </source>
</reference>
<gene>
    <name evidence="3" type="ORF">BACCOPRO_01137</name>
</gene>
<dbReference type="SUPFAM" id="SSF56349">
    <property type="entry name" value="DNA breaking-rejoining enzymes"/>
    <property type="match status" value="1"/>
</dbReference>
<keyword evidence="1" id="KW-0233">DNA recombination</keyword>
<dbReference type="STRING" id="547042.BACCOPRO_01137"/>
<dbReference type="Pfam" id="PF00589">
    <property type="entry name" value="Phage_integrase"/>
    <property type="match status" value="1"/>
</dbReference>
<accession>S0F7G1</accession>
<dbReference type="InterPro" id="IPR013762">
    <property type="entry name" value="Integrase-like_cat_sf"/>
</dbReference>
<dbReference type="InterPro" id="IPR050090">
    <property type="entry name" value="Tyrosine_recombinase_XerCD"/>
</dbReference>